<sequence>MSSPPPSNKTSLFPQYASLLVGTWKCISFHLYSIPSSPSPSQPASLLSKPHGDTPLGRVSISPTGWLAAHLFTPSHLSTLPPDTSWQTAPNEDVAKVARGLGMYCGFMEVFEDEEEGSLWWRTTVEVAADPGMIGGREERRVRFEREDGEGEEGREVMVLEPMKEFVVEDGTKARAVLKWVRMDPRE</sequence>
<keyword evidence="3" id="KW-1185">Reference proteome</keyword>
<evidence type="ECO:0000313" key="3">
    <source>
        <dbReference type="Proteomes" id="UP000033647"/>
    </source>
</evidence>
<gene>
    <name evidence="2" type="ORF">TI39_contig4472g00001</name>
</gene>
<proteinExistence type="predicted"/>
<evidence type="ECO:0000313" key="2">
    <source>
        <dbReference type="EMBL" id="KJX92982.1"/>
    </source>
</evidence>
<protein>
    <recommendedName>
        <fullName evidence="1">Lipocalin-like domain-containing protein</fullName>
    </recommendedName>
</protein>
<dbReference type="AlphaFoldDB" id="A0A0F4G7L3"/>
<name>A0A0F4G7L3_9PEZI</name>
<feature type="domain" description="Lipocalin-like" evidence="1">
    <location>
        <begin position="22"/>
        <end position="182"/>
    </location>
</feature>
<comment type="caution">
    <text evidence="2">The sequence shown here is derived from an EMBL/GenBank/DDBJ whole genome shotgun (WGS) entry which is preliminary data.</text>
</comment>
<dbReference type="Proteomes" id="UP000033647">
    <property type="component" value="Unassembled WGS sequence"/>
</dbReference>
<dbReference type="OrthoDB" id="3904217at2759"/>
<dbReference type="EMBL" id="LAFY01004431">
    <property type="protein sequence ID" value="KJX92982.1"/>
    <property type="molecule type" value="Genomic_DNA"/>
</dbReference>
<dbReference type="InterPro" id="IPR024311">
    <property type="entry name" value="Lipocalin-like"/>
</dbReference>
<organism evidence="2 3">
    <name type="scientific">Zymoseptoria brevis</name>
    <dbReference type="NCBI Taxonomy" id="1047168"/>
    <lineage>
        <taxon>Eukaryota</taxon>
        <taxon>Fungi</taxon>
        <taxon>Dikarya</taxon>
        <taxon>Ascomycota</taxon>
        <taxon>Pezizomycotina</taxon>
        <taxon>Dothideomycetes</taxon>
        <taxon>Dothideomycetidae</taxon>
        <taxon>Mycosphaerellales</taxon>
        <taxon>Mycosphaerellaceae</taxon>
        <taxon>Zymoseptoria</taxon>
    </lineage>
</organism>
<evidence type="ECO:0000259" key="1">
    <source>
        <dbReference type="Pfam" id="PF13924"/>
    </source>
</evidence>
<dbReference type="Pfam" id="PF13924">
    <property type="entry name" value="Lipocalin_5"/>
    <property type="match status" value="1"/>
</dbReference>
<accession>A0A0F4G7L3</accession>
<reference evidence="2 3" key="1">
    <citation type="submission" date="2015-03" db="EMBL/GenBank/DDBJ databases">
        <title>RNA-seq based gene annotation and comparative genomics of four Zymoseptoria species reveal species-specific pathogenicity related genes and transposable element activity.</title>
        <authorList>
            <person name="Grandaubert J."/>
            <person name="Bhattacharyya A."/>
            <person name="Stukenbrock E.H."/>
        </authorList>
    </citation>
    <scope>NUCLEOTIDE SEQUENCE [LARGE SCALE GENOMIC DNA]</scope>
    <source>
        <strain evidence="2 3">Zb18110</strain>
    </source>
</reference>